<organism evidence="1 2">
    <name type="scientific">Araneus ventricosus</name>
    <name type="common">Orbweaver spider</name>
    <name type="synonym">Epeira ventricosa</name>
    <dbReference type="NCBI Taxonomy" id="182803"/>
    <lineage>
        <taxon>Eukaryota</taxon>
        <taxon>Metazoa</taxon>
        <taxon>Ecdysozoa</taxon>
        <taxon>Arthropoda</taxon>
        <taxon>Chelicerata</taxon>
        <taxon>Arachnida</taxon>
        <taxon>Araneae</taxon>
        <taxon>Araneomorphae</taxon>
        <taxon>Entelegynae</taxon>
        <taxon>Araneoidea</taxon>
        <taxon>Araneidae</taxon>
        <taxon>Araneus</taxon>
    </lineage>
</organism>
<sequence length="193" mass="21250">MESVIIFSFPDTPLDLYGTTTLTSEEDLNTTSSLLVYGTTLCLPSDLISTDALQTSVAPTYVSKLVPMMSKLSPITPVSHSCTKIYAHPSLTTCTHVFLRNDNIRSPLTPPYSDPHPVVSHTDKDVAIDLNGKSTTVSIDRLKPVCEFSEDFDSQKGSSNFEPLSLNHKSKIKLLLQILRSRVTADTFIFLRG</sequence>
<dbReference type="AlphaFoldDB" id="A0A4Y2ABT5"/>
<keyword evidence="2" id="KW-1185">Reference proteome</keyword>
<evidence type="ECO:0000313" key="2">
    <source>
        <dbReference type="Proteomes" id="UP000499080"/>
    </source>
</evidence>
<reference evidence="1 2" key="1">
    <citation type="journal article" date="2019" name="Sci. Rep.">
        <title>Orb-weaving spider Araneus ventricosus genome elucidates the spidroin gene catalogue.</title>
        <authorList>
            <person name="Kono N."/>
            <person name="Nakamura H."/>
            <person name="Ohtoshi R."/>
            <person name="Moran D.A.P."/>
            <person name="Shinohara A."/>
            <person name="Yoshida Y."/>
            <person name="Fujiwara M."/>
            <person name="Mori M."/>
            <person name="Tomita M."/>
            <person name="Arakawa K."/>
        </authorList>
    </citation>
    <scope>NUCLEOTIDE SEQUENCE [LARGE SCALE GENOMIC DNA]</scope>
</reference>
<protein>
    <submittedName>
        <fullName evidence="1">Uncharacterized protein</fullName>
    </submittedName>
</protein>
<evidence type="ECO:0000313" key="1">
    <source>
        <dbReference type="EMBL" id="GBL77150.1"/>
    </source>
</evidence>
<comment type="caution">
    <text evidence="1">The sequence shown here is derived from an EMBL/GenBank/DDBJ whole genome shotgun (WGS) entry which is preliminary data.</text>
</comment>
<dbReference type="EMBL" id="BGPR01000011">
    <property type="protein sequence ID" value="GBL77150.1"/>
    <property type="molecule type" value="Genomic_DNA"/>
</dbReference>
<accession>A0A4Y2ABT5</accession>
<dbReference type="PANTHER" id="PTHR38681">
    <property type="entry name" value="RETROVIRUS-RELATED POL POLYPROTEIN FROM TRANSPOSON 412-LIKE PROTEIN-RELATED"/>
    <property type="match status" value="1"/>
</dbReference>
<dbReference type="Proteomes" id="UP000499080">
    <property type="component" value="Unassembled WGS sequence"/>
</dbReference>
<gene>
    <name evidence="1" type="ORF">AVEN_12781_1</name>
</gene>
<name>A0A4Y2ABT5_ARAVE</name>
<dbReference type="PANTHER" id="PTHR38681:SF1">
    <property type="entry name" value="RETROVIRUS-RELATED POL POLYPROTEIN FROM TRANSPOSON 412-LIKE PROTEIN"/>
    <property type="match status" value="1"/>
</dbReference>
<proteinExistence type="predicted"/>
<dbReference type="OrthoDB" id="6495421at2759"/>